<dbReference type="Pfam" id="PF00512">
    <property type="entry name" value="HisKA"/>
    <property type="match status" value="1"/>
</dbReference>
<dbReference type="SUPFAM" id="SSF55874">
    <property type="entry name" value="ATPase domain of HSP90 chaperone/DNA topoisomerase II/histidine kinase"/>
    <property type="match status" value="1"/>
</dbReference>
<accession>A0A502G9L9</accession>
<organism evidence="14 15">
    <name type="scientific">Hymenobacter nivis</name>
    <dbReference type="NCBI Taxonomy" id="1850093"/>
    <lineage>
        <taxon>Bacteria</taxon>
        <taxon>Pseudomonadati</taxon>
        <taxon>Bacteroidota</taxon>
        <taxon>Cytophagia</taxon>
        <taxon>Cytophagales</taxon>
        <taxon>Hymenobacteraceae</taxon>
        <taxon>Hymenobacter</taxon>
    </lineage>
</organism>
<evidence type="ECO:0000256" key="11">
    <source>
        <dbReference type="SAM" id="Phobius"/>
    </source>
</evidence>
<evidence type="ECO:0000256" key="5">
    <source>
        <dbReference type="ARBA" id="ARBA00022679"/>
    </source>
</evidence>
<dbReference type="CDD" id="cd00082">
    <property type="entry name" value="HisKA"/>
    <property type="match status" value="1"/>
</dbReference>
<dbReference type="PROSITE" id="PS50109">
    <property type="entry name" value="HIS_KIN"/>
    <property type="match status" value="1"/>
</dbReference>
<evidence type="ECO:0000256" key="3">
    <source>
        <dbReference type="ARBA" id="ARBA00012438"/>
    </source>
</evidence>
<comment type="caution">
    <text evidence="14">The sequence shown here is derived from an EMBL/GenBank/DDBJ whole genome shotgun (WGS) entry which is preliminary data.</text>
</comment>
<dbReference type="SUPFAM" id="SSF47384">
    <property type="entry name" value="Homodimeric domain of signal transducing histidine kinase"/>
    <property type="match status" value="1"/>
</dbReference>
<sequence>MTALLCAILTSGTIPMTIRNRLTWLFLGVVAVLLLAVLAGIFALQESYTQREFRQRLRDRAQVTGYIYLEKDEMRAGAFRDFEKKYLQSLNNEILQVYDDQMRVRFVAADRRVRLSDAMLAHIVASKELYFTLGPRQAVGIFYRDNQGDYIIVAAAENTYGSQRLRYLASIMGVVFVASLVVIYLVGRGFAGRALAPIAALNDQVDRITAQDLHRRVDEAPLRTPEHDELTRLARTFNRLLARLETSFEGQRTFVRNASHELRTPLTATIGELQVLLARERAPADYREGAASVLAELQQLKTLINNLLDLAQADAAGALTEEVRLDELLWEVRGALPPAQRGRVHVDLGTLPDDPAALEIMGHRALLSRALGNLVDNALKYSPATTAVHLRLRSQAGGFRLEVADAGPGIAPADLPNVFQPFFRAADARGVVGHGVGLPLARRIVELHGGTLALQSPPGQGSVAEVWLPA</sequence>
<dbReference type="Gene3D" id="6.10.340.10">
    <property type="match status" value="1"/>
</dbReference>
<dbReference type="InterPro" id="IPR004358">
    <property type="entry name" value="Sig_transdc_His_kin-like_C"/>
</dbReference>
<feature type="domain" description="HAMP" evidence="13">
    <location>
        <begin position="192"/>
        <end position="249"/>
    </location>
</feature>
<dbReference type="PANTHER" id="PTHR45436">
    <property type="entry name" value="SENSOR HISTIDINE KINASE YKOH"/>
    <property type="match status" value="1"/>
</dbReference>
<dbReference type="SMART" id="SM00388">
    <property type="entry name" value="HisKA"/>
    <property type="match status" value="1"/>
</dbReference>
<dbReference type="GO" id="GO:0000155">
    <property type="term" value="F:phosphorelay sensor kinase activity"/>
    <property type="evidence" value="ECO:0007669"/>
    <property type="project" value="InterPro"/>
</dbReference>
<keyword evidence="7 14" id="KW-0418">Kinase</keyword>
<dbReference type="InterPro" id="IPR003660">
    <property type="entry name" value="HAMP_dom"/>
</dbReference>
<keyword evidence="6 11" id="KW-0812">Transmembrane</keyword>
<evidence type="ECO:0000256" key="2">
    <source>
        <dbReference type="ARBA" id="ARBA00004370"/>
    </source>
</evidence>
<dbReference type="SMART" id="SM00304">
    <property type="entry name" value="HAMP"/>
    <property type="match status" value="1"/>
</dbReference>
<dbReference type="GO" id="GO:0005886">
    <property type="term" value="C:plasma membrane"/>
    <property type="evidence" value="ECO:0007669"/>
    <property type="project" value="TreeGrafter"/>
</dbReference>
<dbReference type="SMART" id="SM00387">
    <property type="entry name" value="HATPase_c"/>
    <property type="match status" value="1"/>
</dbReference>
<evidence type="ECO:0000256" key="6">
    <source>
        <dbReference type="ARBA" id="ARBA00022692"/>
    </source>
</evidence>
<dbReference type="EMBL" id="RCYZ01000015">
    <property type="protein sequence ID" value="TPG58685.1"/>
    <property type="molecule type" value="Genomic_DNA"/>
</dbReference>
<dbReference type="InterPro" id="IPR005467">
    <property type="entry name" value="His_kinase_dom"/>
</dbReference>
<name>A0A502G9L9_9BACT</name>
<evidence type="ECO:0000256" key="8">
    <source>
        <dbReference type="ARBA" id="ARBA00022989"/>
    </source>
</evidence>
<dbReference type="Gene3D" id="1.10.287.130">
    <property type="match status" value="1"/>
</dbReference>
<evidence type="ECO:0000256" key="7">
    <source>
        <dbReference type="ARBA" id="ARBA00022777"/>
    </source>
</evidence>
<dbReference type="FunFam" id="1.10.287.130:FF:000001">
    <property type="entry name" value="Two-component sensor histidine kinase"/>
    <property type="match status" value="1"/>
</dbReference>
<evidence type="ECO:0000256" key="10">
    <source>
        <dbReference type="ARBA" id="ARBA00023136"/>
    </source>
</evidence>
<dbReference type="Gene3D" id="3.30.565.10">
    <property type="entry name" value="Histidine kinase-like ATPase, C-terminal domain"/>
    <property type="match status" value="1"/>
</dbReference>
<dbReference type="PRINTS" id="PR00344">
    <property type="entry name" value="BCTRLSENSOR"/>
</dbReference>
<dbReference type="PROSITE" id="PS50885">
    <property type="entry name" value="HAMP"/>
    <property type="match status" value="1"/>
</dbReference>
<evidence type="ECO:0000259" key="12">
    <source>
        <dbReference type="PROSITE" id="PS50109"/>
    </source>
</evidence>
<reference evidence="14 15" key="1">
    <citation type="journal article" date="2019" name="Environ. Microbiol.">
        <title>Species interactions and distinct microbial communities in high Arctic permafrost affected cryosols are associated with the CH4 and CO2 gas fluxes.</title>
        <authorList>
            <person name="Altshuler I."/>
            <person name="Hamel J."/>
            <person name="Turney S."/>
            <person name="Magnuson E."/>
            <person name="Levesque R."/>
            <person name="Greer C."/>
            <person name="Whyte L.G."/>
        </authorList>
    </citation>
    <scope>NUCLEOTIDE SEQUENCE [LARGE SCALE GENOMIC DNA]</scope>
    <source>
        <strain evidence="14 15">S9.2P</strain>
    </source>
</reference>
<dbReference type="Pfam" id="PF02518">
    <property type="entry name" value="HATPase_c"/>
    <property type="match status" value="1"/>
</dbReference>
<feature type="transmembrane region" description="Helical" evidence="11">
    <location>
        <begin position="167"/>
        <end position="187"/>
    </location>
</feature>
<dbReference type="PANTHER" id="PTHR45436:SF5">
    <property type="entry name" value="SENSOR HISTIDINE KINASE TRCS"/>
    <property type="match status" value="1"/>
</dbReference>
<keyword evidence="10 11" id="KW-0472">Membrane</keyword>
<dbReference type="EC" id="2.7.13.3" evidence="3"/>
<keyword evidence="5" id="KW-0808">Transferase</keyword>
<dbReference type="SUPFAM" id="SSF158472">
    <property type="entry name" value="HAMP domain-like"/>
    <property type="match status" value="1"/>
</dbReference>
<evidence type="ECO:0000313" key="14">
    <source>
        <dbReference type="EMBL" id="TPG58685.1"/>
    </source>
</evidence>
<protein>
    <recommendedName>
        <fullName evidence="3">histidine kinase</fullName>
        <ecNumber evidence="3">2.7.13.3</ecNumber>
    </recommendedName>
</protein>
<keyword evidence="4" id="KW-0597">Phosphoprotein</keyword>
<keyword evidence="8 11" id="KW-1133">Transmembrane helix</keyword>
<dbReference type="InterPro" id="IPR003594">
    <property type="entry name" value="HATPase_dom"/>
</dbReference>
<dbReference type="CDD" id="cd06225">
    <property type="entry name" value="HAMP"/>
    <property type="match status" value="1"/>
</dbReference>
<dbReference type="AlphaFoldDB" id="A0A502G9L9"/>
<proteinExistence type="predicted"/>
<evidence type="ECO:0000256" key="4">
    <source>
        <dbReference type="ARBA" id="ARBA00022553"/>
    </source>
</evidence>
<dbReference type="InterPro" id="IPR036890">
    <property type="entry name" value="HATPase_C_sf"/>
</dbReference>
<dbReference type="InterPro" id="IPR050428">
    <property type="entry name" value="TCS_sensor_his_kinase"/>
</dbReference>
<comment type="catalytic activity">
    <reaction evidence="1">
        <text>ATP + protein L-histidine = ADP + protein N-phospho-L-histidine.</text>
        <dbReference type="EC" id="2.7.13.3"/>
    </reaction>
</comment>
<evidence type="ECO:0000259" key="13">
    <source>
        <dbReference type="PROSITE" id="PS50885"/>
    </source>
</evidence>
<evidence type="ECO:0000313" key="15">
    <source>
        <dbReference type="Proteomes" id="UP000317646"/>
    </source>
</evidence>
<dbReference type="InterPro" id="IPR036097">
    <property type="entry name" value="HisK_dim/P_sf"/>
</dbReference>
<feature type="domain" description="Histidine kinase" evidence="12">
    <location>
        <begin position="257"/>
        <end position="470"/>
    </location>
</feature>
<dbReference type="InterPro" id="IPR003661">
    <property type="entry name" value="HisK_dim/P_dom"/>
</dbReference>
<feature type="transmembrane region" description="Helical" evidence="11">
    <location>
        <begin position="25"/>
        <end position="44"/>
    </location>
</feature>
<evidence type="ECO:0000256" key="9">
    <source>
        <dbReference type="ARBA" id="ARBA00023012"/>
    </source>
</evidence>
<keyword evidence="15" id="KW-1185">Reference proteome</keyword>
<comment type="subcellular location">
    <subcellularLocation>
        <location evidence="2">Membrane</location>
    </subcellularLocation>
</comment>
<dbReference type="Pfam" id="PF00672">
    <property type="entry name" value="HAMP"/>
    <property type="match status" value="1"/>
</dbReference>
<gene>
    <name evidence="14" type="ORF">EAH73_22030</name>
</gene>
<dbReference type="CDD" id="cd00075">
    <property type="entry name" value="HATPase"/>
    <property type="match status" value="1"/>
</dbReference>
<dbReference type="Proteomes" id="UP000317646">
    <property type="component" value="Unassembled WGS sequence"/>
</dbReference>
<evidence type="ECO:0000256" key="1">
    <source>
        <dbReference type="ARBA" id="ARBA00000085"/>
    </source>
</evidence>
<keyword evidence="9" id="KW-0902">Two-component regulatory system</keyword>